<evidence type="ECO:0000313" key="4">
    <source>
        <dbReference type="Proteomes" id="UP000031546"/>
    </source>
</evidence>
<dbReference type="EMBL" id="JXII01000009">
    <property type="protein sequence ID" value="KIH69936.1"/>
    <property type="molecule type" value="Genomic_DNA"/>
</dbReference>
<feature type="domain" description="Phage head morphogenesis" evidence="1">
    <location>
        <begin position="149"/>
        <end position="270"/>
    </location>
</feature>
<name>A0A0C2HK37_9STAP</name>
<proteinExistence type="predicted"/>
<organism evidence="2 4">
    <name type="scientific">Salinicoccus roseus</name>
    <dbReference type="NCBI Taxonomy" id="45670"/>
    <lineage>
        <taxon>Bacteria</taxon>
        <taxon>Bacillati</taxon>
        <taxon>Bacillota</taxon>
        <taxon>Bacilli</taxon>
        <taxon>Bacillales</taxon>
        <taxon>Staphylococcaceae</taxon>
        <taxon>Salinicoccus</taxon>
    </lineage>
</organism>
<evidence type="ECO:0000313" key="3">
    <source>
        <dbReference type="EMBL" id="MDB0581229.1"/>
    </source>
</evidence>
<dbReference type="GeneID" id="77845984"/>
<dbReference type="Proteomes" id="UP000527860">
    <property type="component" value="Unassembled WGS sequence"/>
</dbReference>
<dbReference type="OrthoDB" id="9151105at2"/>
<dbReference type="EMBL" id="JABEVU030000001">
    <property type="protein sequence ID" value="MDB0581229.1"/>
    <property type="molecule type" value="Genomic_DNA"/>
</dbReference>
<sequence length="307" mass="35515">MVQNQNDIDKHIDKLIAEAEHEAEKILAARLKHIKQSFAEMLDKYQHDDPHITWTEFNKYNRFKKELQRIEELLQDDYSEIINLIVFSQAKVYLDSYMRHMYLFEQSSQIAMTFTVPSTEQIQKALAQPIELIKLAPTFERHRKQVIQRLQGHIANGLMAGNSYNQIAHEINNDMKWGMHKSRMVARTETHRAQTQSGDDAAAKAKSFGARIKGYWDATLDRRTRLSHQKMDGKPEDENGMFKVGLSVGPSPGNLVGVDSAKQNINCRCKKLYRVNGQMPSVRRTKDGLIPYMTYEQWEKEKMADAS</sequence>
<dbReference type="Proteomes" id="UP000031546">
    <property type="component" value="Unassembled WGS sequence"/>
</dbReference>
<evidence type="ECO:0000259" key="1">
    <source>
        <dbReference type="Pfam" id="PF04233"/>
    </source>
</evidence>
<evidence type="ECO:0000313" key="5">
    <source>
        <dbReference type="Proteomes" id="UP000527860"/>
    </source>
</evidence>
<reference evidence="5" key="2">
    <citation type="submission" date="2020-04" db="EMBL/GenBank/DDBJ databases">
        <title>Genome analysis and biological profiling of marine Cellulosimicrobium funkei MOSEL-ME6.</title>
        <authorList>
            <person name="Tanveer F."/>
            <person name="Xie Y."/>
            <person name="Shinwari Z.K."/>
        </authorList>
    </citation>
    <scope>NUCLEOTIDE SEQUENCE [LARGE SCALE GENOMIC DNA]</scope>
    <source>
        <strain evidence="5">MOSEL-ME25</strain>
    </source>
</reference>
<reference evidence="3 5" key="4">
    <citation type="submission" date="2022-12" db="EMBL/GenBank/DDBJ databases">
        <title>Genome analysis and biological profiling of marine Salinicoccus roseus MOSEL-ME25.</title>
        <authorList>
            <person name="Mirza F.T."/>
            <person name="Xie Y."/>
            <person name="Shinwari Z.K."/>
        </authorList>
    </citation>
    <scope>NUCLEOTIDE SEQUENCE [LARGE SCALE GENOMIC DNA]</scope>
    <source>
        <strain evidence="3 5">MOSEL-ME25</strain>
    </source>
</reference>
<dbReference type="STRING" id="45670.SN16_10500"/>
<dbReference type="RefSeq" id="WP_040106577.1">
    <property type="nucleotide sequence ID" value="NZ_JABEVU030000001.1"/>
</dbReference>
<protein>
    <submittedName>
        <fullName evidence="3">Phage minor head protein</fullName>
    </submittedName>
</protein>
<reference evidence="2 4" key="1">
    <citation type="submission" date="2015-01" db="EMBL/GenBank/DDBJ databases">
        <title>Genome sequences of high lactate-tolerant strain Salinicoccus roseus W12 with industrial interest.</title>
        <authorList>
            <person name="Wang H."/>
            <person name="Yu B."/>
        </authorList>
    </citation>
    <scope>NUCLEOTIDE SEQUENCE [LARGE SCALE GENOMIC DNA]</scope>
    <source>
        <strain evidence="2 4">W12</strain>
    </source>
</reference>
<gene>
    <name evidence="3" type="ORF">F7P68_0011920</name>
    <name evidence="2" type="ORF">SN16_10500</name>
</gene>
<evidence type="ECO:0000313" key="2">
    <source>
        <dbReference type="EMBL" id="KIH69936.1"/>
    </source>
</evidence>
<dbReference type="AlphaFoldDB" id="A0A0C2HK37"/>
<dbReference type="Pfam" id="PF04233">
    <property type="entry name" value="Phage_Mu_F"/>
    <property type="match status" value="1"/>
</dbReference>
<dbReference type="InterPro" id="IPR006528">
    <property type="entry name" value="Phage_head_morphogenesis_dom"/>
</dbReference>
<reference evidence="3" key="3">
    <citation type="submission" date="2020-04" db="EMBL/GenBank/DDBJ databases">
        <authorList>
            <person name="Tanveer F."/>
            <person name="Xie Y."/>
            <person name="Shinwari Z.K."/>
        </authorList>
    </citation>
    <scope>NUCLEOTIDE SEQUENCE</scope>
    <source>
        <strain evidence="3">MOSEL-ME25</strain>
    </source>
</reference>
<accession>A0A0C2HK37</accession>
<comment type="caution">
    <text evidence="2">The sequence shown here is derived from an EMBL/GenBank/DDBJ whole genome shotgun (WGS) entry which is preliminary data.</text>
</comment>
<keyword evidence="5" id="KW-1185">Reference proteome</keyword>